<comment type="similarity">
    <text evidence="3">Belongs to the acetyltransferase family. RimJ subfamily.</text>
</comment>
<dbReference type="Pfam" id="PF13302">
    <property type="entry name" value="Acetyltransf_3"/>
    <property type="match status" value="1"/>
</dbReference>
<evidence type="ECO:0000259" key="4">
    <source>
        <dbReference type="PROSITE" id="PS51186"/>
    </source>
</evidence>
<dbReference type="PANTHER" id="PTHR43792:SF8">
    <property type="entry name" value="[RIBOSOMAL PROTEIN US5]-ALANINE N-ACETYLTRANSFERASE"/>
    <property type="match status" value="1"/>
</dbReference>
<keyword evidence="2" id="KW-0012">Acyltransferase</keyword>
<dbReference type="PANTHER" id="PTHR43792">
    <property type="entry name" value="GNAT FAMILY, PUTATIVE (AFU_ORTHOLOGUE AFUA_3G00765)-RELATED-RELATED"/>
    <property type="match status" value="1"/>
</dbReference>
<accession>A0A3D2SI40</accession>
<evidence type="ECO:0000256" key="2">
    <source>
        <dbReference type="ARBA" id="ARBA00023315"/>
    </source>
</evidence>
<keyword evidence="1 5" id="KW-0808">Transferase</keyword>
<feature type="domain" description="N-acetyltransferase" evidence="4">
    <location>
        <begin position="11"/>
        <end position="175"/>
    </location>
</feature>
<comment type="caution">
    <text evidence="5">The sequence shown here is derived from an EMBL/GenBank/DDBJ whole genome shotgun (WGS) entry which is preliminary data.</text>
</comment>
<dbReference type="AlphaFoldDB" id="A0A3D2SI40"/>
<dbReference type="EMBL" id="DPVG01000410">
    <property type="protein sequence ID" value="HCK25278.1"/>
    <property type="molecule type" value="Genomic_DNA"/>
</dbReference>
<evidence type="ECO:0000313" key="6">
    <source>
        <dbReference type="Proteomes" id="UP000263098"/>
    </source>
</evidence>
<sequence>MKNSFLINDRIYLRPVEPEDLDIMYVMENDPDFWEISCLTVPYSRYILKEYIENSQSDMYADKQIRLMIIRRDDEVALGTIDITDYAPLHGRGAVGIGLLEPYRGMGYAADALALLCEYAFEFLRFKQLYAHIPADNEASLKLFAGNGFEQSGLLKSWLVSGQSYKDVVIMQRIV</sequence>
<dbReference type="GO" id="GO:0016747">
    <property type="term" value="F:acyltransferase activity, transferring groups other than amino-acyl groups"/>
    <property type="evidence" value="ECO:0007669"/>
    <property type="project" value="InterPro"/>
</dbReference>
<reference evidence="5 6" key="1">
    <citation type="journal article" date="2018" name="Nat. Biotechnol.">
        <title>A standardized bacterial taxonomy based on genome phylogeny substantially revises the tree of life.</title>
        <authorList>
            <person name="Parks D.H."/>
            <person name="Chuvochina M."/>
            <person name="Waite D.W."/>
            <person name="Rinke C."/>
            <person name="Skarshewski A."/>
            <person name="Chaumeil P.A."/>
            <person name="Hugenholtz P."/>
        </authorList>
    </citation>
    <scope>NUCLEOTIDE SEQUENCE [LARGE SCALE GENOMIC DNA]</scope>
    <source>
        <strain evidence="5">UBA9667</strain>
    </source>
</reference>
<dbReference type="Gene3D" id="3.40.630.30">
    <property type="match status" value="1"/>
</dbReference>
<dbReference type="CDD" id="cd04301">
    <property type="entry name" value="NAT_SF"/>
    <property type="match status" value="1"/>
</dbReference>
<protein>
    <submittedName>
        <fullName evidence="5">GNAT family N-acetyltransferase</fullName>
    </submittedName>
</protein>
<dbReference type="PROSITE" id="PS51186">
    <property type="entry name" value="GNAT"/>
    <property type="match status" value="1"/>
</dbReference>
<name>A0A3D2SI40_9BACE</name>
<dbReference type="Proteomes" id="UP000263098">
    <property type="component" value="Unassembled WGS sequence"/>
</dbReference>
<organism evidence="5 6">
    <name type="scientific">Bacteroides graminisolvens</name>
    <dbReference type="NCBI Taxonomy" id="477666"/>
    <lineage>
        <taxon>Bacteria</taxon>
        <taxon>Pseudomonadati</taxon>
        <taxon>Bacteroidota</taxon>
        <taxon>Bacteroidia</taxon>
        <taxon>Bacteroidales</taxon>
        <taxon>Bacteroidaceae</taxon>
        <taxon>Bacteroides</taxon>
    </lineage>
</organism>
<dbReference type="InterPro" id="IPR051531">
    <property type="entry name" value="N-acetyltransferase"/>
</dbReference>
<proteinExistence type="inferred from homology"/>
<evidence type="ECO:0000256" key="1">
    <source>
        <dbReference type="ARBA" id="ARBA00022679"/>
    </source>
</evidence>
<dbReference type="SUPFAM" id="SSF55729">
    <property type="entry name" value="Acyl-CoA N-acyltransferases (Nat)"/>
    <property type="match status" value="1"/>
</dbReference>
<gene>
    <name evidence="5" type="ORF">DHW31_11030</name>
</gene>
<dbReference type="InterPro" id="IPR016181">
    <property type="entry name" value="Acyl_CoA_acyltransferase"/>
</dbReference>
<dbReference type="InterPro" id="IPR000182">
    <property type="entry name" value="GNAT_dom"/>
</dbReference>
<evidence type="ECO:0000313" key="5">
    <source>
        <dbReference type="EMBL" id="HCK25278.1"/>
    </source>
</evidence>
<evidence type="ECO:0000256" key="3">
    <source>
        <dbReference type="ARBA" id="ARBA00038502"/>
    </source>
</evidence>